<dbReference type="RefSeq" id="WP_282544167.1">
    <property type="nucleotide sequence ID" value="NZ_JASCIQ010000021.1"/>
</dbReference>
<dbReference type="Gene3D" id="1.10.10.60">
    <property type="entry name" value="Homeodomain-like"/>
    <property type="match status" value="1"/>
</dbReference>
<dbReference type="InterPro" id="IPR035418">
    <property type="entry name" value="AraC-bd_2"/>
</dbReference>
<dbReference type="InterPro" id="IPR050204">
    <property type="entry name" value="AraC_XylS_family_regulators"/>
</dbReference>
<dbReference type="Proteomes" id="UP001223978">
    <property type="component" value="Unassembled WGS sequence"/>
</dbReference>
<keyword evidence="6" id="KW-1185">Reference proteome</keyword>
<organism evidence="5 6">
    <name type="scientific">Streptomyces cavernicola</name>
    <dbReference type="NCBI Taxonomy" id="3043613"/>
    <lineage>
        <taxon>Bacteria</taxon>
        <taxon>Bacillati</taxon>
        <taxon>Actinomycetota</taxon>
        <taxon>Actinomycetes</taxon>
        <taxon>Kitasatosporales</taxon>
        <taxon>Streptomycetaceae</taxon>
        <taxon>Streptomyces</taxon>
    </lineage>
</organism>
<keyword evidence="3" id="KW-0804">Transcription</keyword>
<dbReference type="PROSITE" id="PS01124">
    <property type="entry name" value="HTH_ARAC_FAMILY_2"/>
    <property type="match status" value="1"/>
</dbReference>
<comment type="caution">
    <text evidence="5">The sequence shown here is derived from an EMBL/GenBank/DDBJ whole genome shotgun (WGS) entry which is preliminary data.</text>
</comment>
<evidence type="ECO:0000256" key="2">
    <source>
        <dbReference type="ARBA" id="ARBA00023125"/>
    </source>
</evidence>
<keyword evidence="1" id="KW-0805">Transcription regulation</keyword>
<dbReference type="InterPro" id="IPR009057">
    <property type="entry name" value="Homeodomain-like_sf"/>
</dbReference>
<name>A0ABT6SDJ6_9ACTN</name>
<dbReference type="PANTHER" id="PTHR46796:SF12">
    <property type="entry name" value="HTH-TYPE DNA-BINDING TRANSCRIPTIONAL ACTIVATOR EUTR"/>
    <property type="match status" value="1"/>
</dbReference>
<evidence type="ECO:0000313" key="5">
    <source>
        <dbReference type="EMBL" id="MDI3406240.1"/>
    </source>
</evidence>
<dbReference type="EMBL" id="JASCIQ010000021">
    <property type="protein sequence ID" value="MDI3406240.1"/>
    <property type="molecule type" value="Genomic_DNA"/>
</dbReference>
<dbReference type="PANTHER" id="PTHR46796">
    <property type="entry name" value="HTH-TYPE TRANSCRIPTIONAL ACTIVATOR RHAS-RELATED"/>
    <property type="match status" value="1"/>
</dbReference>
<dbReference type="Pfam" id="PF14525">
    <property type="entry name" value="AraC_binding_2"/>
    <property type="match status" value="1"/>
</dbReference>
<sequence>MSPVTTLERFLVLRTSDIDEFRVNLAQHLTPHKLTPVGITSAVHTDLSVADLGPVRLIHGYNAGAELQVQLTDRVSYYDVNLALAGTNLLCAGAEEAVLDGRTAAVISPRMLATMRLSDGYSQLHVRIERYALERHLEELLGRDVPGPIQFRACMDLAQPAIASWSRAVRLLVQDLECPGGLAMTGEHDPWSRFLMTGLLLAQPHNYSEQLGQRPHSAPRPAALRRVIDLIEQDPAAALTLDRLAREAGVTPRSLQRHSKEYVGLSPRAYVQSVRLSRAHDDLRQARPGVTVAEVAFRWGFGHVPRFAAAYQERYGVPPSVTLRHHA</sequence>
<dbReference type="PROSITE" id="PS00041">
    <property type="entry name" value="HTH_ARAC_FAMILY_1"/>
    <property type="match status" value="1"/>
</dbReference>
<dbReference type="InterPro" id="IPR018062">
    <property type="entry name" value="HTH_AraC-typ_CS"/>
</dbReference>
<evidence type="ECO:0000313" key="6">
    <source>
        <dbReference type="Proteomes" id="UP001223978"/>
    </source>
</evidence>
<evidence type="ECO:0000256" key="1">
    <source>
        <dbReference type="ARBA" id="ARBA00023015"/>
    </source>
</evidence>
<dbReference type="Pfam" id="PF12833">
    <property type="entry name" value="HTH_18"/>
    <property type="match status" value="1"/>
</dbReference>
<evidence type="ECO:0000259" key="4">
    <source>
        <dbReference type="PROSITE" id="PS01124"/>
    </source>
</evidence>
<reference evidence="5 6" key="1">
    <citation type="submission" date="2023-05" db="EMBL/GenBank/DDBJ databases">
        <title>Draft genome sequence of Streptomyces sp. B-S-A6 isolated from a cave soil in Thailand.</title>
        <authorList>
            <person name="Chamroensaksri N."/>
            <person name="Muangham S."/>
        </authorList>
    </citation>
    <scope>NUCLEOTIDE SEQUENCE [LARGE SCALE GENOMIC DNA]</scope>
    <source>
        <strain evidence="5 6">B-S-A6</strain>
    </source>
</reference>
<feature type="domain" description="HTH araC/xylS-type" evidence="4">
    <location>
        <begin position="225"/>
        <end position="325"/>
    </location>
</feature>
<evidence type="ECO:0000256" key="3">
    <source>
        <dbReference type="ARBA" id="ARBA00023163"/>
    </source>
</evidence>
<accession>A0ABT6SDJ6</accession>
<dbReference type="SMART" id="SM00342">
    <property type="entry name" value="HTH_ARAC"/>
    <property type="match status" value="1"/>
</dbReference>
<keyword evidence="2" id="KW-0238">DNA-binding</keyword>
<proteinExistence type="predicted"/>
<dbReference type="SUPFAM" id="SSF46689">
    <property type="entry name" value="Homeodomain-like"/>
    <property type="match status" value="2"/>
</dbReference>
<protein>
    <submittedName>
        <fullName evidence="5">AraC family transcriptional regulator</fullName>
    </submittedName>
</protein>
<dbReference type="InterPro" id="IPR018060">
    <property type="entry name" value="HTH_AraC"/>
</dbReference>
<gene>
    <name evidence="5" type="ORF">QIS96_20810</name>
</gene>